<feature type="transmembrane region" description="Helical" evidence="3">
    <location>
        <begin position="52"/>
        <end position="73"/>
    </location>
</feature>
<organism evidence="4 5">
    <name type="scientific">Rhodococcus erythropolis (strain PR4 / NBRC 100887)</name>
    <dbReference type="NCBI Taxonomy" id="234621"/>
    <lineage>
        <taxon>Bacteria</taxon>
        <taxon>Bacillati</taxon>
        <taxon>Actinomycetota</taxon>
        <taxon>Actinomycetes</taxon>
        <taxon>Mycobacteriales</taxon>
        <taxon>Nocardiaceae</taxon>
        <taxon>Rhodococcus</taxon>
        <taxon>Rhodococcus erythropolis group</taxon>
    </lineage>
</organism>
<evidence type="ECO:0000313" key="4">
    <source>
        <dbReference type="EMBL" id="BAH33200.1"/>
    </source>
</evidence>
<protein>
    <submittedName>
        <fullName evidence="4">Uncharacterized protein</fullName>
    </submittedName>
</protein>
<sequence length="275" mass="30045">MENPTIHSCSVPRVLKKIGYAVGLFIVVLLAALAGHYLFVLATGTRFNETQWAAAGAWLGAIMTFGAVSVAVWQTNNANIQAREAERRAEETEKRIGKTQTRQQELDAVAAIAQAADLIMDSTRRYYALSHVAMADMSTQDTNVEIIKNEWVDSYSEAFRVFNLAMLSLETESVIRASINLTTVLEKVKDKASKNIVSGPVSSDITNFITNSISEVSVLKTKLLRATNAAHGSTTLDRVLEEMQKEKEIQRATQASGLGSDQETTDVTTEAPTTT</sequence>
<feature type="transmembrane region" description="Helical" evidence="3">
    <location>
        <begin position="20"/>
        <end position="40"/>
    </location>
</feature>
<dbReference type="KEGG" id="rer:RER_24920"/>
<dbReference type="Proteomes" id="UP000002204">
    <property type="component" value="Chromosome"/>
</dbReference>
<keyword evidence="1" id="KW-0175">Coiled coil</keyword>
<dbReference type="HOGENOM" id="CLU_1011491_0_0_11"/>
<feature type="coiled-coil region" evidence="1">
    <location>
        <begin position="75"/>
        <end position="102"/>
    </location>
</feature>
<reference evidence="5" key="1">
    <citation type="submission" date="2005-03" db="EMBL/GenBank/DDBJ databases">
        <title>Comparison of the complete genome sequences of Rhodococcus erythropolis PR4 and Rhodococcus opacus B4.</title>
        <authorList>
            <person name="Takarada H."/>
            <person name="Sekine M."/>
            <person name="Hosoyama A."/>
            <person name="Yamada R."/>
            <person name="Fujisawa T."/>
            <person name="Omata S."/>
            <person name="Shimizu A."/>
            <person name="Tsukatani N."/>
            <person name="Tanikawa S."/>
            <person name="Fujita N."/>
            <person name="Harayama S."/>
        </authorList>
    </citation>
    <scope>NUCLEOTIDE SEQUENCE [LARGE SCALE GENOMIC DNA]</scope>
    <source>
        <strain evidence="5">PR4 / NBRC 100887</strain>
    </source>
</reference>
<feature type="region of interest" description="Disordered" evidence="2">
    <location>
        <begin position="246"/>
        <end position="275"/>
    </location>
</feature>
<evidence type="ECO:0000256" key="3">
    <source>
        <dbReference type="SAM" id="Phobius"/>
    </source>
</evidence>
<evidence type="ECO:0000256" key="2">
    <source>
        <dbReference type="SAM" id="MobiDB-lite"/>
    </source>
</evidence>
<evidence type="ECO:0000313" key="5">
    <source>
        <dbReference type="Proteomes" id="UP000002204"/>
    </source>
</evidence>
<dbReference type="AlphaFoldDB" id="C0ZXW5"/>
<proteinExistence type="predicted"/>
<reference evidence="4 5" key="2">
    <citation type="journal article" date="2006" name="Environ. Microbiol.">
        <title>Sequence analysis of three plasmids harboured in Rhodococcus erythropolis strain PR4.</title>
        <authorList>
            <person name="Sekine M."/>
            <person name="Tanikawa S."/>
            <person name="Omata S."/>
            <person name="Saito M."/>
            <person name="Fujisawa T."/>
            <person name="Tsukatani N."/>
            <person name="Tajima T."/>
            <person name="Sekigawa T."/>
            <person name="Kosugi H."/>
            <person name="Matsuo Y."/>
            <person name="Nishiko R."/>
            <person name="Imamura K."/>
            <person name="Ito M."/>
            <person name="Narita H."/>
            <person name="Tago S."/>
            <person name="Fujita N."/>
            <person name="Harayama S."/>
        </authorList>
    </citation>
    <scope>NUCLEOTIDE SEQUENCE [LARGE SCALE GENOMIC DNA]</scope>
    <source>
        <strain evidence="5">PR4 / NBRC 100887</strain>
    </source>
</reference>
<keyword evidence="3" id="KW-1133">Transmembrane helix</keyword>
<name>C0ZXW5_RHOE4</name>
<evidence type="ECO:0000256" key="1">
    <source>
        <dbReference type="SAM" id="Coils"/>
    </source>
</evidence>
<feature type="compositionally biased region" description="Low complexity" evidence="2">
    <location>
        <begin position="265"/>
        <end position="275"/>
    </location>
</feature>
<dbReference type="EMBL" id="AP008957">
    <property type="protein sequence ID" value="BAH33200.1"/>
    <property type="molecule type" value="Genomic_DNA"/>
</dbReference>
<keyword evidence="3" id="KW-0472">Membrane</keyword>
<gene>
    <name evidence="4" type="ordered locus">RER_24920</name>
</gene>
<keyword evidence="3" id="KW-0812">Transmembrane</keyword>
<feature type="compositionally biased region" description="Polar residues" evidence="2">
    <location>
        <begin position="251"/>
        <end position="262"/>
    </location>
</feature>
<accession>C0ZXW5</accession>